<proteinExistence type="predicted"/>
<sequence length="99" mass="11615">MNNKLCSLIYLIIKKALHLGKTKLVKLIYLMDYEHFKAFGNSITKTDYFYYHYGPYSDEIGKCVKELEKSKIILEARNISGYTGRVFCTYCTLKNFECD</sequence>
<accession>X1GER2</accession>
<organism evidence="2">
    <name type="scientific">marine sediment metagenome</name>
    <dbReference type="NCBI Taxonomy" id="412755"/>
    <lineage>
        <taxon>unclassified sequences</taxon>
        <taxon>metagenomes</taxon>
        <taxon>ecological metagenomes</taxon>
    </lineage>
</organism>
<feature type="domain" description="Antitoxin SocA-like Panacea" evidence="1">
    <location>
        <begin position="24"/>
        <end position="78"/>
    </location>
</feature>
<feature type="non-terminal residue" evidence="2">
    <location>
        <position position="99"/>
    </location>
</feature>
<dbReference type="InterPro" id="IPR025272">
    <property type="entry name" value="SocA_Panacea"/>
</dbReference>
<name>X1GER2_9ZZZZ</name>
<dbReference type="Pfam" id="PF13274">
    <property type="entry name" value="SocA_Panacea"/>
    <property type="match status" value="1"/>
</dbReference>
<dbReference type="AlphaFoldDB" id="X1GER2"/>
<dbReference type="EMBL" id="BARU01018373">
    <property type="protein sequence ID" value="GAH55707.1"/>
    <property type="molecule type" value="Genomic_DNA"/>
</dbReference>
<comment type="caution">
    <text evidence="2">The sequence shown here is derived from an EMBL/GenBank/DDBJ whole genome shotgun (WGS) entry which is preliminary data.</text>
</comment>
<reference evidence="2" key="1">
    <citation type="journal article" date="2014" name="Front. Microbiol.">
        <title>High frequency of phylogenetically diverse reductive dehalogenase-homologous genes in deep subseafloor sedimentary metagenomes.</title>
        <authorList>
            <person name="Kawai M."/>
            <person name="Futagami T."/>
            <person name="Toyoda A."/>
            <person name="Takaki Y."/>
            <person name="Nishi S."/>
            <person name="Hori S."/>
            <person name="Arai W."/>
            <person name="Tsubouchi T."/>
            <person name="Morono Y."/>
            <person name="Uchiyama I."/>
            <person name="Ito T."/>
            <person name="Fujiyama A."/>
            <person name="Inagaki F."/>
            <person name="Takami H."/>
        </authorList>
    </citation>
    <scope>NUCLEOTIDE SEQUENCE</scope>
    <source>
        <strain evidence="2">Expedition CK06-06</strain>
    </source>
</reference>
<evidence type="ECO:0000259" key="1">
    <source>
        <dbReference type="Pfam" id="PF13274"/>
    </source>
</evidence>
<evidence type="ECO:0000313" key="2">
    <source>
        <dbReference type="EMBL" id="GAH55707.1"/>
    </source>
</evidence>
<protein>
    <recommendedName>
        <fullName evidence="1">Antitoxin SocA-like Panacea domain-containing protein</fullName>
    </recommendedName>
</protein>
<gene>
    <name evidence="2" type="ORF">S03H2_30370</name>
</gene>